<dbReference type="EMBL" id="JAWDJW010006347">
    <property type="protein sequence ID" value="KAK3065220.1"/>
    <property type="molecule type" value="Genomic_DNA"/>
</dbReference>
<organism evidence="1 2">
    <name type="scientific">Coniosporium uncinatum</name>
    <dbReference type="NCBI Taxonomy" id="93489"/>
    <lineage>
        <taxon>Eukaryota</taxon>
        <taxon>Fungi</taxon>
        <taxon>Dikarya</taxon>
        <taxon>Ascomycota</taxon>
        <taxon>Pezizomycotina</taxon>
        <taxon>Dothideomycetes</taxon>
        <taxon>Dothideomycetes incertae sedis</taxon>
        <taxon>Coniosporium</taxon>
    </lineage>
</organism>
<reference evidence="1" key="1">
    <citation type="submission" date="2024-09" db="EMBL/GenBank/DDBJ databases">
        <title>Black Yeasts Isolated from many extreme environments.</title>
        <authorList>
            <person name="Coleine C."/>
            <person name="Stajich J.E."/>
            <person name="Selbmann L."/>
        </authorList>
    </citation>
    <scope>NUCLEOTIDE SEQUENCE</scope>
    <source>
        <strain evidence="1">CCFEE 5737</strain>
    </source>
</reference>
<gene>
    <name evidence="1" type="ORF">LTS18_005637</name>
</gene>
<sequence length="304" mass="34291">MRPDRGADEDISRAPLTHISPVPESSLPRDATDRANIEHVLKHGYVVLENAFTKEDADEAKSEMRRLSGEQAKKGRNPFEGLDTIRIYSLLNKSRSFDKYCILPQVLALNDFFLAPGYQISVLHSIQINPSEAAQSFHHDDAYCHLPRPRPPLGAATIVAFDEFTSENGATRVIPGSHLWPQDRKPRDEEAVPIVCPAGSVIYFIGLTWHSGGANRSQDPRMSMTVQYCQPYIRPIENLVLSVDLRRLDKIPEKIVNMMGYNVHAPFIGYTDGLNPRQGARRMVEWMKKPLKDEEEVEGFASKL</sequence>
<proteinExistence type="predicted"/>
<evidence type="ECO:0000313" key="2">
    <source>
        <dbReference type="Proteomes" id="UP001186974"/>
    </source>
</evidence>
<accession>A0ACC3DCE7</accession>
<comment type="caution">
    <text evidence="1">The sequence shown here is derived from an EMBL/GenBank/DDBJ whole genome shotgun (WGS) entry which is preliminary data.</text>
</comment>
<protein>
    <submittedName>
        <fullName evidence="1">Uncharacterized protein</fullName>
    </submittedName>
</protein>
<evidence type="ECO:0000313" key="1">
    <source>
        <dbReference type="EMBL" id="KAK3065220.1"/>
    </source>
</evidence>
<dbReference type="Proteomes" id="UP001186974">
    <property type="component" value="Unassembled WGS sequence"/>
</dbReference>
<name>A0ACC3DCE7_9PEZI</name>
<keyword evidence="2" id="KW-1185">Reference proteome</keyword>